<comment type="subcellular location">
    <subcellularLocation>
        <location evidence="1">Periplasm</location>
    </subcellularLocation>
</comment>
<reference evidence="10 11" key="2">
    <citation type="journal article" date="2018" name="Nature">
        <title>Mutant phenotypes for thousands of bacterial genes of unknown function.</title>
        <authorList>
            <person name="Price M.N."/>
            <person name="Wetmore K.M."/>
            <person name="Waters R.J."/>
            <person name="Callaghan M."/>
            <person name="Ray J."/>
            <person name="Liu H."/>
            <person name="Kuehl J.V."/>
            <person name="Melnyk R.A."/>
            <person name="Lamson J.S."/>
            <person name="Suh Y."/>
            <person name="Carlson H.K."/>
            <person name="Esquivel Z."/>
            <person name="Sadeeshkumar H."/>
            <person name="Chakraborty R."/>
            <person name="Zane G.M."/>
            <person name="Rubin B.E."/>
            <person name="Wall J.D."/>
            <person name="Visel A."/>
            <person name="Bristow J."/>
            <person name="Blow M.J."/>
            <person name="Arkin A.P."/>
            <person name="Deutschbauer A.M."/>
        </authorList>
    </citation>
    <scope>NUCLEOTIDE SEQUENCE [LARGE SCALE GENOMIC DNA]</scope>
    <source>
        <strain evidence="10 11">FW300-N2E3</strain>
    </source>
</reference>
<evidence type="ECO:0000256" key="8">
    <source>
        <dbReference type="SAM" id="MobiDB-lite"/>
    </source>
</evidence>
<evidence type="ECO:0000256" key="2">
    <source>
        <dbReference type="ARBA" id="ARBA00006813"/>
    </source>
</evidence>
<dbReference type="Gene3D" id="2.40.128.10">
    <property type="match status" value="1"/>
</dbReference>
<evidence type="ECO:0000313" key="11">
    <source>
        <dbReference type="Proteomes" id="UP000066487"/>
    </source>
</evidence>
<dbReference type="RefSeq" id="WP_054597313.1">
    <property type="nucleotide sequence ID" value="NZ_CP012830.1"/>
</dbReference>
<dbReference type="Proteomes" id="UP000066487">
    <property type="component" value="Chromosome"/>
</dbReference>
<evidence type="ECO:0000256" key="7">
    <source>
        <dbReference type="ARBA" id="ARBA00023215"/>
    </source>
</evidence>
<evidence type="ECO:0000256" key="6">
    <source>
        <dbReference type="ARBA" id="ARBA00022764"/>
    </source>
</evidence>
<dbReference type="InterPro" id="IPR022815">
    <property type="entry name" value="Inh"/>
</dbReference>
<evidence type="ECO:0000256" key="1">
    <source>
        <dbReference type="ARBA" id="ARBA00004418"/>
    </source>
</evidence>
<feature type="domain" description="Alkaline proteinase inhibitor/ Outer membrane lipoprotein Omp19" evidence="9">
    <location>
        <begin position="35"/>
        <end position="125"/>
    </location>
</feature>
<dbReference type="GO" id="GO:0008191">
    <property type="term" value="F:metalloendopeptidase inhibitor activity"/>
    <property type="evidence" value="ECO:0007669"/>
    <property type="project" value="InterPro"/>
</dbReference>
<accession>A0A0N9VZG0</accession>
<dbReference type="Pfam" id="PF02974">
    <property type="entry name" value="Inh"/>
    <property type="match status" value="1"/>
</dbReference>
<sequence length="128" mass="14168">MTHNAFTYRAMAWLIATLMMFSGDVVMASSLRLADPSELAGQWQVYLTAQPQNTCSLELVQNQTLAGDIQCLAGWLSETPVGWFPEPDGISLTGKEGSRIIHLGRQQEGRYESTKHSDPQIVLQRASD</sequence>
<dbReference type="OrthoDB" id="6996810at2"/>
<dbReference type="GO" id="GO:0042597">
    <property type="term" value="C:periplasmic space"/>
    <property type="evidence" value="ECO:0007669"/>
    <property type="project" value="UniProtKB-SubCell"/>
</dbReference>
<dbReference type="InterPro" id="IPR021140">
    <property type="entry name" value="Inh/Omp19"/>
</dbReference>
<feature type="region of interest" description="Disordered" evidence="8">
    <location>
        <begin position="104"/>
        <end position="128"/>
    </location>
</feature>
<proteinExistence type="inferred from homology"/>
<feature type="compositionally biased region" description="Basic and acidic residues" evidence="8">
    <location>
        <begin position="105"/>
        <end position="118"/>
    </location>
</feature>
<dbReference type="InterPro" id="IPR016085">
    <property type="entry name" value="Protease_inh_B-barrel_dom"/>
</dbReference>
<organism evidence="10 11">
    <name type="scientific">Pseudomonas fluorescens</name>
    <dbReference type="NCBI Taxonomy" id="294"/>
    <lineage>
        <taxon>Bacteria</taxon>
        <taxon>Pseudomonadati</taxon>
        <taxon>Pseudomonadota</taxon>
        <taxon>Gammaproteobacteria</taxon>
        <taxon>Pseudomonadales</taxon>
        <taxon>Pseudomonadaceae</taxon>
        <taxon>Pseudomonas</taxon>
    </lineage>
</organism>
<dbReference type="PRINTS" id="PR01274">
    <property type="entry name" value="MPTASEINHBTR"/>
</dbReference>
<keyword evidence="3" id="KW-0483">Metalloprotease inhibitor</keyword>
<keyword evidence="4" id="KW-0646">Protease inhibitor</keyword>
<evidence type="ECO:0000256" key="4">
    <source>
        <dbReference type="ARBA" id="ARBA00022690"/>
    </source>
</evidence>
<protein>
    <recommendedName>
        <fullName evidence="9">Alkaline proteinase inhibitor/ Outer membrane lipoprotein Omp19 domain-containing protein</fullName>
    </recommendedName>
</protein>
<dbReference type="EMBL" id="CP012830">
    <property type="protein sequence ID" value="ALI04107.1"/>
    <property type="molecule type" value="Genomic_DNA"/>
</dbReference>
<reference evidence="11" key="1">
    <citation type="submission" date="2015-09" db="EMBL/GenBank/DDBJ databases">
        <title>Whole genome sequence of Pseudomonas fluorescens FW300-N2E3.</title>
        <authorList>
            <person name="Ray J."/>
            <person name="Melnyk R."/>
            <person name="Deutschbauer A."/>
        </authorList>
    </citation>
    <scope>NUCLEOTIDE SEQUENCE [LARGE SCALE GENOMIC DNA]</scope>
    <source>
        <strain evidence="11">FW300-N2E3</strain>
    </source>
</reference>
<name>A0A0N9VZG0_PSEFL</name>
<comment type="similarity">
    <text evidence="2">Belongs to the protease inhibitor I38 family.</text>
</comment>
<evidence type="ECO:0000259" key="9">
    <source>
        <dbReference type="Pfam" id="PF02974"/>
    </source>
</evidence>
<keyword evidence="6" id="KW-0574">Periplasm</keyword>
<gene>
    <name evidence="10" type="ORF">AO353_24695</name>
</gene>
<evidence type="ECO:0000313" key="10">
    <source>
        <dbReference type="EMBL" id="ALI04107.1"/>
    </source>
</evidence>
<evidence type="ECO:0000256" key="3">
    <source>
        <dbReference type="ARBA" id="ARBA00022608"/>
    </source>
</evidence>
<evidence type="ECO:0000256" key="5">
    <source>
        <dbReference type="ARBA" id="ARBA00022729"/>
    </source>
</evidence>
<keyword evidence="7" id="KW-0481">Metalloenzyme inhibitor</keyword>
<dbReference type="AlphaFoldDB" id="A0A0N9VZG0"/>
<dbReference type="SUPFAM" id="SSF50882">
    <property type="entry name" value="beta-Barrel protease inhibitors"/>
    <property type="match status" value="1"/>
</dbReference>
<keyword evidence="5" id="KW-0732">Signal</keyword>